<gene>
    <name evidence="2" type="ORF">LSAT_V11C600326670</name>
</gene>
<evidence type="ECO:0000256" key="1">
    <source>
        <dbReference type="SAM" id="MobiDB-lite"/>
    </source>
</evidence>
<feature type="compositionally biased region" description="Basic residues" evidence="1">
    <location>
        <begin position="49"/>
        <end position="61"/>
    </location>
</feature>
<comment type="caution">
    <text evidence="2">The sequence shown here is derived from an EMBL/GenBank/DDBJ whole genome shotgun (WGS) entry which is preliminary data.</text>
</comment>
<feature type="region of interest" description="Disordered" evidence="1">
    <location>
        <begin position="36"/>
        <end position="61"/>
    </location>
</feature>
<dbReference type="AlphaFoldDB" id="A0A9R1VB43"/>
<dbReference type="Proteomes" id="UP000235145">
    <property type="component" value="Unassembled WGS sequence"/>
</dbReference>
<proteinExistence type="predicted"/>
<dbReference type="EMBL" id="NBSK02000006">
    <property type="protein sequence ID" value="KAJ0201663.1"/>
    <property type="molecule type" value="Genomic_DNA"/>
</dbReference>
<keyword evidence="3" id="KW-1185">Reference proteome</keyword>
<accession>A0A9R1VB43</accession>
<organism evidence="2 3">
    <name type="scientific">Lactuca sativa</name>
    <name type="common">Garden lettuce</name>
    <dbReference type="NCBI Taxonomy" id="4236"/>
    <lineage>
        <taxon>Eukaryota</taxon>
        <taxon>Viridiplantae</taxon>
        <taxon>Streptophyta</taxon>
        <taxon>Embryophyta</taxon>
        <taxon>Tracheophyta</taxon>
        <taxon>Spermatophyta</taxon>
        <taxon>Magnoliopsida</taxon>
        <taxon>eudicotyledons</taxon>
        <taxon>Gunneridae</taxon>
        <taxon>Pentapetalae</taxon>
        <taxon>asterids</taxon>
        <taxon>campanulids</taxon>
        <taxon>Asterales</taxon>
        <taxon>Asteraceae</taxon>
        <taxon>Cichorioideae</taxon>
        <taxon>Cichorieae</taxon>
        <taxon>Lactucinae</taxon>
        <taxon>Lactuca</taxon>
    </lineage>
</organism>
<reference evidence="2 3" key="1">
    <citation type="journal article" date="2017" name="Nat. Commun.">
        <title>Genome assembly with in vitro proximity ligation data and whole-genome triplication in lettuce.</title>
        <authorList>
            <person name="Reyes-Chin-Wo S."/>
            <person name="Wang Z."/>
            <person name="Yang X."/>
            <person name="Kozik A."/>
            <person name="Arikit S."/>
            <person name="Song C."/>
            <person name="Xia L."/>
            <person name="Froenicke L."/>
            <person name="Lavelle D.O."/>
            <person name="Truco M.J."/>
            <person name="Xia R."/>
            <person name="Zhu S."/>
            <person name="Xu C."/>
            <person name="Xu H."/>
            <person name="Xu X."/>
            <person name="Cox K."/>
            <person name="Korf I."/>
            <person name="Meyers B.C."/>
            <person name="Michelmore R.W."/>
        </authorList>
    </citation>
    <scope>NUCLEOTIDE SEQUENCE [LARGE SCALE GENOMIC DNA]</scope>
    <source>
        <strain evidence="3">cv. Salinas</strain>
        <tissue evidence="2">Seedlings</tissue>
    </source>
</reference>
<evidence type="ECO:0000313" key="2">
    <source>
        <dbReference type="EMBL" id="KAJ0201663.1"/>
    </source>
</evidence>
<protein>
    <submittedName>
        <fullName evidence="2">Uncharacterized protein</fullName>
    </submittedName>
</protein>
<name>A0A9R1VB43_LACSA</name>
<evidence type="ECO:0000313" key="3">
    <source>
        <dbReference type="Proteomes" id="UP000235145"/>
    </source>
</evidence>
<sequence>MEEMGKLNPQARKWLEGYPLDRWTLAHDGERRCVLKEGDDDGEEEQVGGKRRLERKPTSKSKVWHLKTNPQIKGWDTIVDLKLVSSSGGQPCGHSISNSAIRANNVLVVVVFRIKRDLEMEVRALL</sequence>